<name>A0ABQ2H335_9PSED</name>
<reference evidence="2" key="1">
    <citation type="journal article" date="2019" name="Int. J. Syst. Evol. Microbiol.">
        <title>The Global Catalogue of Microorganisms (GCM) 10K type strain sequencing project: providing services to taxonomists for standard genome sequencing and annotation.</title>
        <authorList>
            <consortium name="The Broad Institute Genomics Platform"/>
            <consortium name="The Broad Institute Genome Sequencing Center for Infectious Disease"/>
            <person name="Wu L."/>
            <person name="Ma J."/>
        </authorList>
    </citation>
    <scope>NUCLEOTIDE SEQUENCE [LARGE SCALE GENOMIC DNA]</scope>
    <source>
        <strain evidence="2">JCM 13501</strain>
    </source>
</reference>
<organism evidence="1 2">
    <name type="scientific">Pseudomonas asuensis</name>
    <dbReference type="NCBI Taxonomy" id="1825787"/>
    <lineage>
        <taxon>Bacteria</taxon>
        <taxon>Pseudomonadati</taxon>
        <taxon>Pseudomonadota</taxon>
        <taxon>Gammaproteobacteria</taxon>
        <taxon>Pseudomonadales</taxon>
        <taxon>Pseudomonadaceae</taxon>
        <taxon>Pseudomonas</taxon>
    </lineage>
</organism>
<gene>
    <name evidence="1" type="ORF">GCM10009425_40740</name>
</gene>
<sequence>MKQSLVNSSTLKSQPDYAANMALFLLEQEGSVWGSWSGRLTASQQRSLFGRFLGKGLILINGQTETVCNRVKVCFGLDIDDRNITKWRDLT</sequence>
<evidence type="ECO:0000313" key="1">
    <source>
        <dbReference type="EMBL" id="GGM25863.1"/>
    </source>
</evidence>
<proteinExistence type="predicted"/>
<protein>
    <submittedName>
        <fullName evidence="1">Uncharacterized protein</fullName>
    </submittedName>
</protein>
<evidence type="ECO:0000313" key="2">
    <source>
        <dbReference type="Proteomes" id="UP000616499"/>
    </source>
</evidence>
<comment type="caution">
    <text evidence="1">The sequence shown here is derived from an EMBL/GenBank/DDBJ whole genome shotgun (WGS) entry which is preliminary data.</text>
</comment>
<dbReference type="EMBL" id="BMNW01000011">
    <property type="protein sequence ID" value="GGM25863.1"/>
    <property type="molecule type" value="Genomic_DNA"/>
</dbReference>
<keyword evidence="2" id="KW-1185">Reference proteome</keyword>
<dbReference type="Proteomes" id="UP000616499">
    <property type="component" value="Unassembled WGS sequence"/>
</dbReference>
<accession>A0ABQ2H335</accession>